<keyword evidence="4" id="KW-1185">Reference proteome</keyword>
<dbReference type="Proteomes" id="UP001224775">
    <property type="component" value="Unassembled WGS sequence"/>
</dbReference>
<accession>A0AAD8YH76</accession>
<dbReference type="SMART" id="SM00060">
    <property type="entry name" value="FN3"/>
    <property type="match status" value="1"/>
</dbReference>
<organism evidence="3 4">
    <name type="scientific">Skeletonema marinoi</name>
    <dbReference type="NCBI Taxonomy" id="267567"/>
    <lineage>
        <taxon>Eukaryota</taxon>
        <taxon>Sar</taxon>
        <taxon>Stramenopiles</taxon>
        <taxon>Ochrophyta</taxon>
        <taxon>Bacillariophyta</taxon>
        <taxon>Coscinodiscophyceae</taxon>
        <taxon>Thalassiosirophycidae</taxon>
        <taxon>Thalassiosirales</taxon>
        <taxon>Skeletonemataceae</taxon>
        <taxon>Skeletonema</taxon>
        <taxon>Skeletonema marinoi-dohrnii complex</taxon>
    </lineage>
</organism>
<comment type="caution">
    <text evidence="3">The sequence shown here is derived from an EMBL/GenBank/DDBJ whole genome shotgun (WGS) entry which is preliminary data.</text>
</comment>
<evidence type="ECO:0000313" key="3">
    <source>
        <dbReference type="EMBL" id="KAK1745126.1"/>
    </source>
</evidence>
<name>A0AAD8YH76_9STRA</name>
<proteinExistence type="predicted"/>
<sequence>MGVPAGPKLDFVGASETIITVSFNPLNSHDQYVLQWKEYHQKWETDGQSKKMNSTEMTKTGNGKIQTNIEGLNPGATYTVRLRVLAEESSSEAGKASPELIIDTEAVSCTPKPSCIIL</sequence>
<feature type="domain" description="Fibronectin type-III" evidence="2">
    <location>
        <begin position="3"/>
        <end position="107"/>
    </location>
</feature>
<evidence type="ECO:0000313" key="4">
    <source>
        <dbReference type="Proteomes" id="UP001224775"/>
    </source>
</evidence>
<feature type="compositionally biased region" description="Polar residues" evidence="1">
    <location>
        <begin position="50"/>
        <end position="70"/>
    </location>
</feature>
<feature type="region of interest" description="Disordered" evidence="1">
    <location>
        <begin position="45"/>
        <end position="70"/>
    </location>
</feature>
<dbReference type="CDD" id="cd00063">
    <property type="entry name" value="FN3"/>
    <property type="match status" value="1"/>
</dbReference>
<gene>
    <name evidence="3" type="ORF">QTG54_004417</name>
</gene>
<dbReference type="InterPro" id="IPR013783">
    <property type="entry name" value="Ig-like_fold"/>
</dbReference>
<dbReference type="AlphaFoldDB" id="A0AAD8YH76"/>
<reference evidence="3" key="1">
    <citation type="submission" date="2023-06" db="EMBL/GenBank/DDBJ databases">
        <title>Survivors Of The Sea: Transcriptome response of Skeletonema marinoi to long-term dormancy.</title>
        <authorList>
            <person name="Pinder M.I.M."/>
            <person name="Kourtchenko O."/>
            <person name="Robertson E.K."/>
            <person name="Larsson T."/>
            <person name="Maumus F."/>
            <person name="Osuna-Cruz C.M."/>
            <person name="Vancaester E."/>
            <person name="Stenow R."/>
            <person name="Vandepoele K."/>
            <person name="Ploug H."/>
            <person name="Bruchert V."/>
            <person name="Godhe A."/>
            <person name="Topel M."/>
        </authorList>
    </citation>
    <scope>NUCLEOTIDE SEQUENCE</scope>
    <source>
        <strain evidence="3">R05AC</strain>
    </source>
</reference>
<evidence type="ECO:0000256" key="1">
    <source>
        <dbReference type="SAM" id="MobiDB-lite"/>
    </source>
</evidence>
<dbReference type="InterPro" id="IPR036116">
    <property type="entry name" value="FN3_sf"/>
</dbReference>
<dbReference type="Pfam" id="PF00041">
    <property type="entry name" value="fn3"/>
    <property type="match status" value="1"/>
</dbReference>
<evidence type="ECO:0000259" key="2">
    <source>
        <dbReference type="PROSITE" id="PS50853"/>
    </source>
</evidence>
<dbReference type="InterPro" id="IPR003961">
    <property type="entry name" value="FN3_dom"/>
</dbReference>
<protein>
    <recommendedName>
        <fullName evidence="2">Fibronectin type-III domain-containing protein</fullName>
    </recommendedName>
</protein>
<dbReference type="SUPFAM" id="SSF49265">
    <property type="entry name" value="Fibronectin type III"/>
    <property type="match status" value="1"/>
</dbReference>
<dbReference type="PROSITE" id="PS50853">
    <property type="entry name" value="FN3"/>
    <property type="match status" value="1"/>
</dbReference>
<dbReference type="Gene3D" id="2.60.40.10">
    <property type="entry name" value="Immunoglobulins"/>
    <property type="match status" value="1"/>
</dbReference>
<dbReference type="EMBL" id="JATAAI010000006">
    <property type="protein sequence ID" value="KAK1745126.1"/>
    <property type="molecule type" value="Genomic_DNA"/>
</dbReference>